<dbReference type="Proteomes" id="UP000030758">
    <property type="component" value="Unassembled WGS sequence"/>
</dbReference>
<name>A0A085N2S0_9BILA</name>
<dbReference type="AlphaFoldDB" id="A0A085N2S0"/>
<organism evidence="3">
    <name type="scientific">Trichuris suis</name>
    <name type="common">pig whipworm</name>
    <dbReference type="NCBI Taxonomy" id="68888"/>
    <lineage>
        <taxon>Eukaryota</taxon>
        <taxon>Metazoa</taxon>
        <taxon>Ecdysozoa</taxon>
        <taxon>Nematoda</taxon>
        <taxon>Enoplea</taxon>
        <taxon>Dorylaimia</taxon>
        <taxon>Trichinellida</taxon>
        <taxon>Trichuridae</taxon>
        <taxon>Trichuris</taxon>
    </lineage>
</organism>
<proteinExistence type="predicted"/>
<protein>
    <submittedName>
        <fullName evidence="3">Uncharacterized protein</fullName>
    </submittedName>
</protein>
<dbReference type="EMBL" id="KL363194">
    <property type="protein sequence ID" value="KFD56354.1"/>
    <property type="molecule type" value="Genomic_DNA"/>
</dbReference>
<keyword evidence="4" id="KW-1185">Reference proteome</keyword>
<sequence>MDVGDASNLGGCNRRMSARMASNASSEAASRFPLVKSKRCDGSAIRRVPHLRLFPGLAWAQSDATDCVCAPVAQSTQFTEWFTRKCVYASRPRHR</sequence>
<feature type="region of interest" description="Disordered" evidence="1">
    <location>
        <begin position="1"/>
        <end position="27"/>
    </location>
</feature>
<evidence type="ECO:0000256" key="1">
    <source>
        <dbReference type="SAM" id="MobiDB-lite"/>
    </source>
</evidence>
<reference evidence="3 4" key="1">
    <citation type="journal article" date="2014" name="Nat. Genet.">
        <title>Genome and transcriptome of the porcine whipworm Trichuris suis.</title>
        <authorList>
            <person name="Jex A.R."/>
            <person name="Nejsum P."/>
            <person name="Schwarz E.M."/>
            <person name="Hu L."/>
            <person name="Young N.D."/>
            <person name="Hall R.S."/>
            <person name="Korhonen P.K."/>
            <person name="Liao S."/>
            <person name="Thamsborg S."/>
            <person name="Xia J."/>
            <person name="Xu P."/>
            <person name="Wang S."/>
            <person name="Scheerlinck J.P."/>
            <person name="Hofmann A."/>
            <person name="Sternberg P.W."/>
            <person name="Wang J."/>
            <person name="Gasser R.B."/>
        </authorList>
    </citation>
    <scope>NUCLEOTIDE SEQUENCE [LARGE SCALE GENOMIC DNA]</scope>
    <source>
        <strain evidence="3">DCEP-RM93F</strain>
        <strain evidence="2">DCEP-RM93M</strain>
    </source>
</reference>
<accession>A0A085N2S0</accession>
<dbReference type="EMBL" id="KL367566">
    <property type="protein sequence ID" value="KFD63766.1"/>
    <property type="molecule type" value="Genomic_DNA"/>
</dbReference>
<evidence type="ECO:0000313" key="2">
    <source>
        <dbReference type="EMBL" id="KFD56354.1"/>
    </source>
</evidence>
<feature type="compositionally biased region" description="Low complexity" evidence="1">
    <location>
        <begin position="13"/>
        <end position="27"/>
    </location>
</feature>
<dbReference type="Proteomes" id="UP000030764">
    <property type="component" value="Unassembled WGS sequence"/>
</dbReference>
<gene>
    <name evidence="2" type="ORF">M513_02809</name>
    <name evidence="3" type="ORF">M514_02809</name>
</gene>
<evidence type="ECO:0000313" key="3">
    <source>
        <dbReference type="EMBL" id="KFD63766.1"/>
    </source>
</evidence>
<evidence type="ECO:0000313" key="4">
    <source>
        <dbReference type="Proteomes" id="UP000030764"/>
    </source>
</evidence>